<dbReference type="AlphaFoldDB" id="A0A1T4KFN6"/>
<dbReference type="RefSeq" id="WP_159443159.1">
    <property type="nucleotide sequence ID" value="NZ_FUXI01000002.1"/>
</dbReference>
<accession>A0A1T4KFN6</accession>
<organism evidence="1 2">
    <name type="scientific">Pilibacter termitis</name>
    <dbReference type="NCBI Taxonomy" id="263852"/>
    <lineage>
        <taxon>Bacteria</taxon>
        <taxon>Bacillati</taxon>
        <taxon>Bacillota</taxon>
        <taxon>Bacilli</taxon>
        <taxon>Lactobacillales</taxon>
        <taxon>Enterococcaceae</taxon>
        <taxon>Pilibacter</taxon>
    </lineage>
</organism>
<gene>
    <name evidence="1" type="ORF">SAMN02745116_00228</name>
</gene>
<proteinExistence type="predicted"/>
<name>A0A1T4KFN6_9ENTE</name>
<dbReference type="EMBL" id="FUXI01000002">
    <property type="protein sequence ID" value="SJZ41167.1"/>
    <property type="molecule type" value="Genomic_DNA"/>
</dbReference>
<dbReference type="Proteomes" id="UP000190328">
    <property type="component" value="Unassembled WGS sequence"/>
</dbReference>
<keyword evidence="2" id="KW-1185">Reference proteome</keyword>
<evidence type="ECO:0000313" key="1">
    <source>
        <dbReference type="EMBL" id="SJZ41167.1"/>
    </source>
</evidence>
<evidence type="ECO:0000313" key="2">
    <source>
        <dbReference type="Proteomes" id="UP000190328"/>
    </source>
</evidence>
<reference evidence="1 2" key="1">
    <citation type="submission" date="2017-02" db="EMBL/GenBank/DDBJ databases">
        <authorList>
            <person name="Peterson S.W."/>
        </authorList>
    </citation>
    <scope>NUCLEOTIDE SEQUENCE [LARGE SCALE GENOMIC DNA]</scope>
    <source>
        <strain evidence="1 2">ATCC BAA-1030</strain>
    </source>
</reference>
<protein>
    <submittedName>
        <fullName evidence="1">Uncharacterized protein</fullName>
    </submittedName>
</protein>
<sequence length="50" mass="5996">MNGMNEKKEEKRPIWLKMLVKQAHDNKGPCRVMGMYELRHPKTLEVKKDE</sequence>